<dbReference type="InterPro" id="IPR050515">
    <property type="entry name" value="Beta-lactam/transpept"/>
</dbReference>
<keyword evidence="7 14" id="KW-0812">Transmembrane</keyword>
<sequence length="692" mass="78397">MADAKKKKKKKAQLPFRLNILFFVVFLLFSILILQLGVVQILNGKTFQAEIDRTSNDYTEISVPRGKMYDRNGDLIVGNNAEYAITYTPDKGTRAKKRLDVAERLATYISMDEGDDGDYGVTERNRKDYWYLKNTEEAKSRLTDKEENNMDNSEQYSTMIERITDEEIALSNFTDQQLEVMAIKKEMDKAMALTPQTITKGNDVTPREFARVAEHLDKLSGVNATTDWNRKYPYDNTFQAFTGQLTSESEGILAEKKEYYLTRGYNRNDRVGRSGLEQEYESILRGRKEKIQYTTNKEDTVVDSDVAVEGQRGKDLVLSIDMELQKQVNSILRKELKTAIQNQPYENKEMDRALAVMMDPQTGDILAAGGQYYNRKEKEFQNSGLSTIHNAYSFGSAVKGATVLSGYESGVIKPGRSFYDAPIKIKGTPVKKSYHNLGQVNDLDALRLSSNVYMFYIAMRMGGDFNYQPNEPLNFDPEAFTEMRSYFSQFGLGISTGIDFPSESTGYEGSDPRAGNLLDFAIGQYDTYTTMQMVQYISTIANNGYRVQPHFLKSIRNPVPHSEELGPVYKNNNTEIINRVEMDQNYIDRVQEGFRQVFQEPGGTAERYFSDQPYQAAGKTGTAEADVYKNGEKVHDAENLALIGYAPYDDPEVAFALIVPQAGTGNKHPISYKIGQGILDAYFKLNNKKDEE</sequence>
<evidence type="ECO:0000259" key="16">
    <source>
        <dbReference type="Pfam" id="PF03717"/>
    </source>
</evidence>
<evidence type="ECO:0000256" key="8">
    <source>
        <dbReference type="ARBA" id="ARBA00022960"/>
    </source>
</evidence>
<feature type="transmembrane region" description="Helical" evidence="14">
    <location>
        <begin position="20"/>
        <end position="42"/>
    </location>
</feature>
<dbReference type="EC" id="3.4.16.4" evidence="5"/>
<dbReference type="SUPFAM" id="SSF56519">
    <property type="entry name" value="Penicillin binding protein dimerisation domain"/>
    <property type="match status" value="1"/>
</dbReference>
<evidence type="ECO:0000256" key="7">
    <source>
        <dbReference type="ARBA" id="ARBA00022692"/>
    </source>
</evidence>
<reference evidence="17 18" key="1">
    <citation type="journal article" date="2019" name="Int. J. Syst. Evol. Microbiol.">
        <title>The Global Catalogue of Microorganisms (GCM) 10K type strain sequencing project: providing services to taxonomists for standard genome sequencing and annotation.</title>
        <authorList>
            <consortium name="The Broad Institute Genomics Platform"/>
            <consortium name="The Broad Institute Genome Sequencing Center for Infectious Disease"/>
            <person name="Wu L."/>
            <person name="Ma J."/>
        </authorList>
    </citation>
    <scope>NUCLEOTIDE SEQUENCE [LARGE SCALE GENOMIC DNA]</scope>
    <source>
        <strain evidence="17 18">JCM 12149</strain>
    </source>
</reference>
<comment type="caution">
    <text evidence="17">The sequence shown here is derived from an EMBL/GenBank/DDBJ whole genome shotgun (WGS) entry which is preliminary data.</text>
</comment>
<comment type="subcellular location">
    <subcellularLocation>
        <location evidence="2">Cell membrane</location>
    </subcellularLocation>
    <subcellularLocation>
        <location evidence="1">Membrane</location>
        <topology evidence="1">Single-pass membrane protein</topology>
    </subcellularLocation>
</comment>
<dbReference type="SUPFAM" id="SSF56601">
    <property type="entry name" value="beta-lactamase/transpeptidase-like"/>
    <property type="match status" value="1"/>
</dbReference>
<accession>A0ABN0ZCV2</accession>
<dbReference type="Pfam" id="PF00905">
    <property type="entry name" value="Transpeptidase"/>
    <property type="match status" value="1"/>
</dbReference>
<evidence type="ECO:0000256" key="14">
    <source>
        <dbReference type="SAM" id="Phobius"/>
    </source>
</evidence>
<keyword evidence="11 14" id="KW-0472">Membrane</keyword>
<evidence type="ECO:0000313" key="17">
    <source>
        <dbReference type="EMBL" id="GAA0443257.1"/>
    </source>
</evidence>
<evidence type="ECO:0000256" key="4">
    <source>
        <dbReference type="ARBA" id="ARBA00007171"/>
    </source>
</evidence>
<evidence type="ECO:0000313" key="18">
    <source>
        <dbReference type="Proteomes" id="UP001501459"/>
    </source>
</evidence>
<feature type="domain" description="Penicillin-binding protein transpeptidase" evidence="15">
    <location>
        <begin position="354"/>
        <end position="668"/>
    </location>
</feature>
<dbReference type="InterPro" id="IPR001460">
    <property type="entry name" value="PCN-bd_Tpept"/>
</dbReference>
<proteinExistence type="inferred from homology"/>
<gene>
    <name evidence="17" type="ORF">GCM10008983_20560</name>
</gene>
<keyword evidence="8" id="KW-0133">Cell shape</keyword>
<evidence type="ECO:0000256" key="5">
    <source>
        <dbReference type="ARBA" id="ARBA00012448"/>
    </source>
</evidence>
<evidence type="ECO:0000256" key="13">
    <source>
        <dbReference type="ARBA" id="ARBA00034000"/>
    </source>
</evidence>
<keyword evidence="18" id="KW-1185">Reference proteome</keyword>
<keyword evidence="10 14" id="KW-1133">Transmembrane helix</keyword>
<evidence type="ECO:0000256" key="6">
    <source>
        <dbReference type="ARBA" id="ARBA00022475"/>
    </source>
</evidence>
<dbReference type="PANTHER" id="PTHR30627">
    <property type="entry name" value="PEPTIDOGLYCAN D,D-TRANSPEPTIDASE"/>
    <property type="match status" value="1"/>
</dbReference>
<keyword evidence="12" id="KW-0961">Cell wall biogenesis/degradation</keyword>
<evidence type="ECO:0000259" key="15">
    <source>
        <dbReference type="Pfam" id="PF00905"/>
    </source>
</evidence>
<comment type="catalytic activity">
    <reaction evidence="13">
        <text>Preferential cleavage: (Ac)2-L-Lys-D-Ala-|-D-Ala. Also transpeptidation of peptidyl-alanyl moieties that are N-acyl substituents of D-alanine.</text>
        <dbReference type="EC" id="3.4.16.4"/>
    </reaction>
</comment>
<evidence type="ECO:0000256" key="3">
    <source>
        <dbReference type="ARBA" id="ARBA00004752"/>
    </source>
</evidence>
<feature type="domain" description="Penicillin-binding protein dimerisation" evidence="16">
    <location>
        <begin position="61"/>
        <end position="302"/>
    </location>
</feature>
<comment type="pathway">
    <text evidence="3">Cell wall biogenesis; peptidoglycan biosynthesis.</text>
</comment>
<dbReference type="Pfam" id="PF03717">
    <property type="entry name" value="PBP_dimer"/>
    <property type="match status" value="1"/>
</dbReference>
<comment type="similarity">
    <text evidence="4">Belongs to the transpeptidase family.</text>
</comment>
<organism evidence="17 18">
    <name type="scientific">Lentibacillus halophilus</name>
    <dbReference type="NCBI Taxonomy" id="295065"/>
    <lineage>
        <taxon>Bacteria</taxon>
        <taxon>Bacillati</taxon>
        <taxon>Bacillota</taxon>
        <taxon>Bacilli</taxon>
        <taxon>Bacillales</taxon>
        <taxon>Bacillaceae</taxon>
        <taxon>Lentibacillus</taxon>
    </lineage>
</organism>
<dbReference type="InterPro" id="IPR012338">
    <property type="entry name" value="Beta-lactam/transpept-like"/>
</dbReference>
<dbReference type="PANTHER" id="PTHR30627:SF2">
    <property type="entry name" value="PEPTIDOGLYCAN D,D-TRANSPEPTIDASE MRDA"/>
    <property type="match status" value="1"/>
</dbReference>
<evidence type="ECO:0000256" key="9">
    <source>
        <dbReference type="ARBA" id="ARBA00022984"/>
    </source>
</evidence>
<evidence type="ECO:0000256" key="11">
    <source>
        <dbReference type="ARBA" id="ARBA00023136"/>
    </source>
</evidence>
<dbReference type="Gene3D" id="3.90.1310.10">
    <property type="entry name" value="Penicillin-binding protein 2a (Domain 2)"/>
    <property type="match status" value="1"/>
</dbReference>
<name>A0ABN0ZCV2_9BACI</name>
<evidence type="ECO:0000256" key="1">
    <source>
        <dbReference type="ARBA" id="ARBA00004167"/>
    </source>
</evidence>
<protein>
    <recommendedName>
        <fullName evidence="5">serine-type D-Ala-D-Ala carboxypeptidase</fullName>
        <ecNumber evidence="5">3.4.16.4</ecNumber>
    </recommendedName>
</protein>
<dbReference type="RefSeq" id="WP_343752823.1">
    <property type="nucleotide sequence ID" value="NZ_BAAADM010000054.1"/>
</dbReference>
<dbReference type="InterPro" id="IPR036138">
    <property type="entry name" value="PBP_dimer_sf"/>
</dbReference>
<evidence type="ECO:0000256" key="10">
    <source>
        <dbReference type="ARBA" id="ARBA00022989"/>
    </source>
</evidence>
<dbReference type="InterPro" id="IPR005311">
    <property type="entry name" value="PBP_dimer"/>
</dbReference>
<keyword evidence="9" id="KW-0573">Peptidoglycan synthesis</keyword>
<evidence type="ECO:0000256" key="2">
    <source>
        <dbReference type="ARBA" id="ARBA00004236"/>
    </source>
</evidence>
<dbReference type="Proteomes" id="UP001501459">
    <property type="component" value="Unassembled WGS sequence"/>
</dbReference>
<dbReference type="EMBL" id="BAAADM010000054">
    <property type="protein sequence ID" value="GAA0443257.1"/>
    <property type="molecule type" value="Genomic_DNA"/>
</dbReference>
<dbReference type="Gene3D" id="3.40.710.10">
    <property type="entry name" value="DD-peptidase/beta-lactamase superfamily"/>
    <property type="match status" value="1"/>
</dbReference>
<keyword evidence="6" id="KW-1003">Cell membrane</keyword>
<evidence type="ECO:0000256" key="12">
    <source>
        <dbReference type="ARBA" id="ARBA00023316"/>
    </source>
</evidence>
<dbReference type="Gene3D" id="1.10.10.1230">
    <property type="entry name" value="Penicillin-binding protein, N-terminal non-catalytic domain, head sub-domain"/>
    <property type="match status" value="1"/>
</dbReference>